<evidence type="ECO:0000313" key="4">
    <source>
        <dbReference type="EMBL" id="SUY26120.1"/>
    </source>
</evidence>
<dbReference type="Pfam" id="PF20439">
    <property type="entry name" value="SpoIVA_C"/>
    <property type="match status" value="1"/>
</dbReference>
<dbReference type="AlphaFoldDB" id="A0A381IED7"/>
<evidence type="ECO:0000259" key="2">
    <source>
        <dbReference type="Pfam" id="PF20438"/>
    </source>
</evidence>
<dbReference type="InterPro" id="IPR046842">
    <property type="entry name" value="SpoIVA_ATPase"/>
</dbReference>
<accession>A0A381IED7</accession>
<organism evidence="4">
    <name type="scientific">Clostridioides difficile</name>
    <name type="common">Peptoclostridium difficile</name>
    <dbReference type="NCBI Taxonomy" id="1496"/>
    <lineage>
        <taxon>Bacteria</taxon>
        <taxon>Bacillati</taxon>
        <taxon>Bacillota</taxon>
        <taxon>Clostridia</taxon>
        <taxon>Peptostreptococcales</taxon>
        <taxon>Peptostreptococcaceae</taxon>
        <taxon>Clostridioides</taxon>
    </lineage>
</organism>
<name>A0A381IED7_CLODI</name>
<dbReference type="InterPro" id="IPR046841">
    <property type="entry name" value="SpoIVA_middle"/>
</dbReference>
<reference evidence="4" key="1">
    <citation type="submission" date="2018-06" db="EMBL/GenBank/DDBJ databases">
        <authorList>
            <consortium name="Pathogen Informatics"/>
            <person name="Doyle S."/>
        </authorList>
    </citation>
    <scope>NUCLEOTIDE SEQUENCE</scope>
    <source>
        <strain evidence="4">NCTC13307</strain>
    </source>
</reference>
<dbReference type="InterPro" id="IPR046840">
    <property type="entry name" value="SpoIVA_C"/>
</dbReference>
<feature type="domain" description="Stage IV sporulation protein A ATPase" evidence="1">
    <location>
        <begin position="2"/>
        <end position="86"/>
    </location>
</feature>
<dbReference type="RefSeq" id="WP_265324111.1">
    <property type="nucleotide sequence ID" value="NZ_BIPI01000167.1"/>
</dbReference>
<dbReference type="Pfam" id="PF20438">
    <property type="entry name" value="SpoIVA_middle"/>
    <property type="match status" value="1"/>
</dbReference>
<sequence length="341" mass="38883">MTDGSVTGIDRKSYVEPEERVIQELKNLKKPFAVVLNTLSPKSEETSMLRSELEEKYEVPVLPMNVVEMEEEDIEEVMEAVLYDFPLTEIRINLPKWVEGLERNHWIKSSIITTLKQSIIDIGKIRDIEGIIQGFSELEFLEDTGVDNVELGEGVINIDLQTKQDLFYNVLEEKSGFKIEGDYQLLSLITRLSKVKNEYDKIESALIDAKIKGYGVVAPSLEELSLEEPEIMKQGKQYGIKLKANAPSLHIIKADISTEVSPIVGNQNQGEEMIKYLMEVFEEQPADLWESNMFGKSLHDLVKEQLQSKLYTMPEEIRVKMQKTLQKIVNEGSSNIITILL</sequence>
<evidence type="ECO:0000259" key="3">
    <source>
        <dbReference type="Pfam" id="PF20439"/>
    </source>
</evidence>
<feature type="domain" description="Stage IV sporulation protein A middle" evidence="2">
    <location>
        <begin position="88"/>
        <end position="265"/>
    </location>
</feature>
<evidence type="ECO:0000259" key="1">
    <source>
        <dbReference type="Pfam" id="PF09547"/>
    </source>
</evidence>
<dbReference type="Pfam" id="PF09547">
    <property type="entry name" value="SpoIVA_ATPase"/>
    <property type="match status" value="1"/>
</dbReference>
<gene>
    <name evidence="4" type="primary">spoIVA_1</name>
    <name evidence="4" type="ORF">NCTC13307_03491</name>
</gene>
<protein>
    <submittedName>
        <fullName evidence="4">Stage IV sporulation protein A</fullName>
    </submittedName>
</protein>
<feature type="domain" description="Sporulation stage IV protein A C-terminal" evidence="3">
    <location>
        <begin position="267"/>
        <end position="341"/>
    </location>
</feature>
<proteinExistence type="predicted"/>
<dbReference type="EMBL" id="UFWD01000001">
    <property type="protein sequence ID" value="SUY26120.1"/>
    <property type="molecule type" value="Genomic_DNA"/>
</dbReference>